<dbReference type="PROSITE" id="PS50965">
    <property type="entry name" value="NERD"/>
    <property type="match status" value="1"/>
</dbReference>
<reference evidence="3" key="4">
    <citation type="submission" date="2024-06" db="EMBL/GenBank/DDBJ databases">
        <authorList>
            <consortium name="Mycoplasma californicum genome sequencing consortium"/>
            <person name="Hata E."/>
            <person name="Tanaka K."/>
            <person name="Tamamura Y."/>
        </authorList>
    </citation>
    <scope>NUCLEOTIDE SEQUENCE</scope>
    <source>
        <strain evidence="3">HAZ160_1</strain>
    </source>
</reference>
<reference evidence="3" key="2">
    <citation type="journal article" date="2014" name="Genome Announc.">
        <title>Complete Genome Sequence of Mycoplasma californicum Strain HAZ160_1 from Bovine Mastitic Milk in Japan.</title>
        <authorList>
            <person name="Hata E."/>
            <person name="Murakami K."/>
        </authorList>
    </citation>
    <scope>NUCLEOTIDE SEQUENCE</scope>
    <source>
        <strain evidence="3">HAZ160_1</strain>
    </source>
</reference>
<name>A0AAT9F8Q4_9BACT</name>
<protein>
    <recommendedName>
        <fullName evidence="2">NERD domain-containing protein</fullName>
    </recommendedName>
</protein>
<keyword evidence="1" id="KW-0812">Transmembrane</keyword>
<dbReference type="InterPro" id="IPR011528">
    <property type="entry name" value="NERD"/>
</dbReference>
<evidence type="ECO:0000256" key="1">
    <source>
        <dbReference type="SAM" id="Phobius"/>
    </source>
</evidence>
<dbReference type="KEGG" id="mcm:MCAL160_0868"/>
<feature type="transmembrane region" description="Helical" evidence="1">
    <location>
        <begin position="30"/>
        <end position="55"/>
    </location>
</feature>
<sequence length="249" mass="28788">MQLNKTITILATATQNQKPKLHEISYQTKVGIALGICFMAIILIVTISLGIWLYVKDKRKNTQGFQFEEIVGRTLSDYAKRSNYKYIKGHKFAYAANQQFEIDGLLYTDKFVIIVEVKYLQGSITGDVNDKNIKIYNGKRVKKFYNPLVQNLKHIHHFRKMCDAKIPLFSMLMLPKNAQVNFSGKADWSIIATEDNYEEILDSIYEDFINQPSIEPELLKRMNEAIKANKVVSLRDLKKWEKGIKNNAK</sequence>
<organism evidence="3">
    <name type="scientific">Mycoplasmopsis californica HAZ160_1</name>
    <dbReference type="NCBI Taxonomy" id="1397850"/>
    <lineage>
        <taxon>Bacteria</taxon>
        <taxon>Bacillati</taxon>
        <taxon>Mycoplasmatota</taxon>
        <taxon>Mycoplasmoidales</taxon>
        <taxon>Metamycoplasmataceae</taxon>
        <taxon>Mycoplasmopsis</taxon>
    </lineage>
</organism>
<proteinExistence type="predicted"/>
<dbReference type="SUPFAM" id="SSF52980">
    <property type="entry name" value="Restriction endonuclease-like"/>
    <property type="match status" value="1"/>
</dbReference>
<dbReference type="Pfam" id="PF08378">
    <property type="entry name" value="NERD"/>
    <property type="match status" value="1"/>
</dbReference>
<evidence type="ECO:0000313" key="3">
    <source>
        <dbReference type="EMBL" id="BAP01240.1"/>
    </source>
</evidence>
<dbReference type="AlphaFoldDB" id="A0AAT9F8Q4"/>
<dbReference type="RefSeq" id="WP_052462024.1">
    <property type="nucleotide sequence ID" value="NZ_AP013353.1"/>
</dbReference>
<dbReference type="InterPro" id="IPR011335">
    <property type="entry name" value="Restrct_endonuc-II-like"/>
</dbReference>
<feature type="domain" description="NERD" evidence="2">
    <location>
        <begin position="63"/>
        <end position="181"/>
    </location>
</feature>
<keyword evidence="1" id="KW-0472">Membrane</keyword>
<accession>A0AAT9F8Q4</accession>
<keyword evidence="1" id="KW-1133">Transmembrane helix</keyword>
<gene>
    <name evidence="3" type="ORF">MCAL160_0868</name>
</gene>
<reference evidence="3" key="3">
    <citation type="journal article" date="2019" name="Vet. Microbiol.">
        <title>Mutations associated with change of susceptibility to lincosamides and/or macrolides in field and laboratory-derived Mycoplasma californicum strains in Japan, and development of a rapid detection method for these mutations.</title>
        <authorList>
            <person name="Hata E."/>
            <person name="Nagai K."/>
            <person name="Murakami K."/>
        </authorList>
    </citation>
    <scope>NUCLEOTIDE SEQUENCE</scope>
    <source>
        <strain evidence="3">HAZ160_1</strain>
    </source>
</reference>
<dbReference type="EMBL" id="AP013353">
    <property type="protein sequence ID" value="BAP01240.1"/>
    <property type="molecule type" value="Genomic_DNA"/>
</dbReference>
<reference evidence="3" key="1">
    <citation type="journal article" date="2014" name="Appl. Environ. Microbiol.">
        <title>Molecular Epidemiology of Cases of Mycoplasma californicum Infection in Japan.</title>
        <authorList>
            <person name="Hata E."/>
            <person name="Suzuki K."/>
            <person name="Hanyu H."/>
            <person name="Itoh M."/>
            <person name="Higuchi H."/>
            <person name="Kobayashi H."/>
        </authorList>
    </citation>
    <scope>NUCLEOTIDE SEQUENCE</scope>
    <source>
        <strain evidence="3">HAZ160_1</strain>
    </source>
</reference>
<evidence type="ECO:0000259" key="2">
    <source>
        <dbReference type="PROSITE" id="PS50965"/>
    </source>
</evidence>